<dbReference type="EnsemblPlants" id="AET3Gv20025300.2">
    <property type="protein sequence ID" value="AET3Gv20025300.2"/>
    <property type="gene ID" value="AET3Gv20025300"/>
</dbReference>
<feature type="transmembrane region" description="Helical" evidence="1">
    <location>
        <begin position="363"/>
        <end position="386"/>
    </location>
</feature>
<dbReference type="Gramene" id="AET3Gv20025300.2">
    <property type="protein sequence ID" value="AET3Gv20025300.2"/>
    <property type="gene ID" value="AET3Gv20025300"/>
</dbReference>
<feature type="transmembrane region" description="Helical" evidence="1">
    <location>
        <begin position="226"/>
        <end position="252"/>
    </location>
</feature>
<reference evidence="2" key="5">
    <citation type="journal article" date="2021" name="G3 (Bethesda)">
        <title>Aegilops tauschii genome assembly Aet v5.0 features greater sequence contiguity and improved annotation.</title>
        <authorList>
            <person name="Wang L."/>
            <person name="Zhu T."/>
            <person name="Rodriguez J.C."/>
            <person name="Deal K.R."/>
            <person name="Dubcovsky J."/>
            <person name="McGuire P.E."/>
            <person name="Lux T."/>
            <person name="Spannagl M."/>
            <person name="Mayer K.F.X."/>
            <person name="Baldrich P."/>
            <person name="Meyers B.C."/>
            <person name="Huo N."/>
            <person name="Gu Y.Q."/>
            <person name="Zhou H."/>
            <person name="Devos K.M."/>
            <person name="Bennetzen J.L."/>
            <person name="Unver T."/>
            <person name="Budak H."/>
            <person name="Gulick P.J."/>
            <person name="Galiba G."/>
            <person name="Kalapos B."/>
            <person name="Nelson D.R."/>
            <person name="Li P."/>
            <person name="You F.M."/>
            <person name="Luo M.C."/>
            <person name="Dvorak J."/>
        </authorList>
    </citation>
    <scope>NUCLEOTIDE SEQUENCE [LARGE SCALE GENOMIC DNA]</scope>
    <source>
        <strain evidence="2">cv. AL8/78</strain>
    </source>
</reference>
<organism evidence="2 3">
    <name type="scientific">Aegilops tauschii subsp. strangulata</name>
    <name type="common">Goatgrass</name>
    <dbReference type="NCBI Taxonomy" id="200361"/>
    <lineage>
        <taxon>Eukaryota</taxon>
        <taxon>Viridiplantae</taxon>
        <taxon>Streptophyta</taxon>
        <taxon>Embryophyta</taxon>
        <taxon>Tracheophyta</taxon>
        <taxon>Spermatophyta</taxon>
        <taxon>Magnoliopsida</taxon>
        <taxon>Liliopsida</taxon>
        <taxon>Poales</taxon>
        <taxon>Poaceae</taxon>
        <taxon>BOP clade</taxon>
        <taxon>Pooideae</taxon>
        <taxon>Triticodae</taxon>
        <taxon>Triticeae</taxon>
        <taxon>Triticinae</taxon>
        <taxon>Aegilops</taxon>
    </lineage>
</organism>
<protein>
    <submittedName>
        <fullName evidence="2">Uncharacterized protein</fullName>
    </submittedName>
</protein>
<reference evidence="3" key="1">
    <citation type="journal article" date="2014" name="Science">
        <title>Ancient hybridizations among the ancestral genomes of bread wheat.</title>
        <authorList>
            <consortium name="International Wheat Genome Sequencing Consortium,"/>
            <person name="Marcussen T."/>
            <person name="Sandve S.R."/>
            <person name="Heier L."/>
            <person name="Spannagl M."/>
            <person name="Pfeifer M."/>
            <person name="Jakobsen K.S."/>
            <person name="Wulff B.B."/>
            <person name="Steuernagel B."/>
            <person name="Mayer K.F."/>
            <person name="Olsen O.A."/>
        </authorList>
    </citation>
    <scope>NUCLEOTIDE SEQUENCE [LARGE SCALE GENOMIC DNA]</scope>
    <source>
        <strain evidence="3">cv. AL8/78</strain>
    </source>
</reference>
<proteinExistence type="predicted"/>
<keyword evidence="1" id="KW-0812">Transmembrane</keyword>
<reference evidence="3" key="2">
    <citation type="journal article" date="2017" name="Nat. Plants">
        <title>The Aegilops tauschii genome reveals multiple impacts of transposons.</title>
        <authorList>
            <person name="Zhao G."/>
            <person name="Zou C."/>
            <person name="Li K."/>
            <person name="Wang K."/>
            <person name="Li T."/>
            <person name="Gao L."/>
            <person name="Zhang X."/>
            <person name="Wang H."/>
            <person name="Yang Z."/>
            <person name="Liu X."/>
            <person name="Jiang W."/>
            <person name="Mao L."/>
            <person name="Kong X."/>
            <person name="Jiao Y."/>
            <person name="Jia J."/>
        </authorList>
    </citation>
    <scope>NUCLEOTIDE SEQUENCE [LARGE SCALE GENOMIC DNA]</scope>
    <source>
        <strain evidence="3">cv. AL8/78</strain>
    </source>
</reference>
<evidence type="ECO:0000313" key="2">
    <source>
        <dbReference type="EnsemblPlants" id="AET3Gv20025300.2"/>
    </source>
</evidence>
<keyword evidence="1" id="KW-1133">Transmembrane helix</keyword>
<feature type="transmembrane region" description="Helical" evidence="1">
    <location>
        <begin position="259"/>
        <end position="280"/>
    </location>
</feature>
<dbReference type="AlphaFoldDB" id="A0A453DP62"/>
<accession>A0A453DP62</accession>
<dbReference type="GeneID" id="109768591"/>
<feature type="transmembrane region" description="Helical" evidence="1">
    <location>
        <begin position="324"/>
        <end position="342"/>
    </location>
</feature>
<evidence type="ECO:0000313" key="3">
    <source>
        <dbReference type="Proteomes" id="UP000015105"/>
    </source>
</evidence>
<keyword evidence="3" id="KW-1185">Reference proteome</keyword>
<dbReference type="Proteomes" id="UP000015105">
    <property type="component" value="Chromosome 3D"/>
</dbReference>
<dbReference type="RefSeq" id="XP_020182931.2">
    <property type="nucleotide sequence ID" value="XM_020327342.4"/>
</dbReference>
<sequence>MAELLNRSRGLAEGVVVMICPVLLALALNIVDLNGKVYGHGVPFAMITMAGLTLMTGICPLLVCCFLEGFPGWGVSLAPVTTILATLSSCCLVVLACLIAQSIVSKFIFITIGVICGILLLVRIVSYSVYDRRNNDGREYTIYMHNVLDESHEFLIGVTGILFLGFEGLALDGHGQTGHNIRELVGCISFIICTFGVCLMFLEMTPPQWFAVHRHGSNEERTEGEQQIVCLTLILDCIMAVGIFVLLLVVMLKLTSPKVALWVLLPPAVSFGQLLVQVVLMENTEVEQESSPASLELTKATFTGFLAVSITTISSTSSSNLTGSFLLLSSMAIGFGLSWRLLSQANIRRGLSSCVSSAHVASAAKVASFCTHLCIVISTILFVAMACNASGK</sequence>
<feature type="transmembrane region" description="Helical" evidence="1">
    <location>
        <begin position="107"/>
        <end position="130"/>
    </location>
</feature>
<name>A0A453DP62_AEGTS</name>
<feature type="transmembrane region" description="Helical" evidence="1">
    <location>
        <begin position="12"/>
        <end position="31"/>
    </location>
</feature>
<feature type="transmembrane region" description="Helical" evidence="1">
    <location>
        <begin position="184"/>
        <end position="202"/>
    </location>
</feature>
<reference evidence="2" key="3">
    <citation type="journal article" date="2017" name="Nature">
        <title>Genome sequence of the progenitor of the wheat D genome Aegilops tauschii.</title>
        <authorList>
            <person name="Luo M.C."/>
            <person name="Gu Y.Q."/>
            <person name="Puiu D."/>
            <person name="Wang H."/>
            <person name="Twardziok S.O."/>
            <person name="Deal K.R."/>
            <person name="Huo N."/>
            <person name="Zhu T."/>
            <person name="Wang L."/>
            <person name="Wang Y."/>
            <person name="McGuire P.E."/>
            <person name="Liu S."/>
            <person name="Long H."/>
            <person name="Ramasamy R.K."/>
            <person name="Rodriguez J.C."/>
            <person name="Van S.L."/>
            <person name="Yuan L."/>
            <person name="Wang Z."/>
            <person name="Xia Z."/>
            <person name="Xiao L."/>
            <person name="Anderson O.D."/>
            <person name="Ouyang S."/>
            <person name="Liang Y."/>
            <person name="Zimin A.V."/>
            <person name="Pertea G."/>
            <person name="Qi P."/>
            <person name="Bennetzen J.L."/>
            <person name="Dai X."/>
            <person name="Dawson M.W."/>
            <person name="Muller H.G."/>
            <person name="Kugler K."/>
            <person name="Rivarola-Duarte L."/>
            <person name="Spannagl M."/>
            <person name="Mayer K.F.X."/>
            <person name="Lu F.H."/>
            <person name="Bevan M.W."/>
            <person name="Leroy P."/>
            <person name="Li P."/>
            <person name="You F.M."/>
            <person name="Sun Q."/>
            <person name="Liu Z."/>
            <person name="Lyons E."/>
            <person name="Wicker T."/>
            <person name="Salzberg S.L."/>
            <person name="Devos K.M."/>
            <person name="Dvorak J."/>
        </authorList>
    </citation>
    <scope>NUCLEOTIDE SEQUENCE [LARGE SCALE GENOMIC DNA]</scope>
    <source>
        <strain evidence="2">cv. AL8/78</strain>
    </source>
</reference>
<keyword evidence="1" id="KW-0472">Membrane</keyword>
<reference evidence="2" key="4">
    <citation type="submission" date="2019-03" db="UniProtKB">
        <authorList>
            <consortium name="EnsemblPlants"/>
        </authorList>
    </citation>
    <scope>IDENTIFICATION</scope>
</reference>
<dbReference type="STRING" id="200361.A0A453DP62"/>
<feature type="transmembrane region" description="Helical" evidence="1">
    <location>
        <begin position="154"/>
        <end position="172"/>
    </location>
</feature>
<evidence type="ECO:0000256" key="1">
    <source>
        <dbReference type="SAM" id="Phobius"/>
    </source>
</evidence>
<feature type="transmembrane region" description="Helical" evidence="1">
    <location>
        <begin position="76"/>
        <end position="100"/>
    </location>
</feature>
<feature type="transmembrane region" description="Helical" evidence="1">
    <location>
        <begin position="43"/>
        <end position="70"/>
    </location>
</feature>